<comment type="similarity">
    <text evidence="1">Belongs to the isochorismatase family.</text>
</comment>
<protein>
    <submittedName>
        <fullName evidence="5">Nicotinamidase 2-like</fullName>
    </submittedName>
</protein>
<evidence type="ECO:0000256" key="2">
    <source>
        <dbReference type="ARBA" id="ARBA00022801"/>
    </source>
</evidence>
<name>A0A1S2Z1M8_CICAR</name>
<feature type="domain" description="Isochorismatase-like" evidence="3">
    <location>
        <begin position="29"/>
        <end position="193"/>
    </location>
</feature>
<dbReference type="RefSeq" id="XP_004513396.1">
    <property type="nucleotide sequence ID" value="XM_004513339.3"/>
</dbReference>
<dbReference type="PANTHER" id="PTHR43540">
    <property type="entry name" value="PEROXYUREIDOACRYLATE/UREIDOACRYLATE AMIDOHYDROLASE-RELATED"/>
    <property type="match status" value="1"/>
</dbReference>
<dbReference type="InterPro" id="IPR000868">
    <property type="entry name" value="Isochorismatase-like_dom"/>
</dbReference>
<accession>A0A1S2Z1M8</accession>
<dbReference type="GeneID" id="101488840"/>
<dbReference type="PaxDb" id="3827-XP_004513397.1"/>
<dbReference type="Proteomes" id="UP000087171">
    <property type="component" value="Unplaced"/>
</dbReference>
<evidence type="ECO:0000313" key="4">
    <source>
        <dbReference type="Proteomes" id="UP000087171"/>
    </source>
</evidence>
<dbReference type="GO" id="GO:0016787">
    <property type="term" value="F:hydrolase activity"/>
    <property type="evidence" value="ECO:0007669"/>
    <property type="project" value="UniProtKB-KW"/>
</dbReference>
<dbReference type="InterPro" id="IPR050272">
    <property type="entry name" value="Isochorismatase-like_hydrls"/>
</dbReference>
<evidence type="ECO:0000313" key="5">
    <source>
        <dbReference type="RefSeq" id="XP_004513396.1"/>
    </source>
</evidence>
<sequence length="204" mass="23092">MSSSHKKWSSSSSYEKYEVRNRNPNPKSCALLVIDMQNYFSSMGSSILHNLNTTITLCRRASIPVIFTRHRHKSPSDHGMLEEWWFGDLIVDGTEEAQLMTALDRNSGDTVVEKSTYSAFRKTGLEEKLVEMGVDEVIVTGVMTNLCCETTAREAFIRGFRVFFSIDATATSDIDLHEATLKNMAYGFAYFIDCHRLKQALIPN</sequence>
<dbReference type="KEGG" id="cam:101488840"/>
<dbReference type="SUPFAM" id="SSF52499">
    <property type="entry name" value="Isochorismatase-like hydrolases"/>
    <property type="match status" value="1"/>
</dbReference>
<dbReference type="Pfam" id="PF00857">
    <property type="entry name" value="Isochorismatase"/>
    <property type="match status" value="1"/>
</dbReference>
<organism evidence="4 5">
    <name type="scientific">Cicer arietinum</name>
    <name type="common">Chickpea</name>
    <name type="synonym">Garbanzo</name>
    <dbReference type="NCBI Taxonomy" id="3827"/>
    <lineage>
        <taxon>Eukaryota</taxon>
        <taxon>Viridiplantae</taxon>
        <taxon>Streptophyta</taxon>
        <taxon>Embryophyta</taxon>
        <taxon>Tracheophyta</taxon>
        <taxon>Spermatophyta</taxon>
        <taxon>Magnoliopsida</taxon>
        <taxon>eudicotyledons</taxon>
        <taxon>Gunneridae</taxon>
        <taxon>Pentapetalae</taxon>
        <taxon>rosids</taxon>
        <taxon>fabids</taxon>
        <taxon>Fabales</taxon>
        <taxon>Fabaceae</taxon>
        <taxon>Papilionoideae</taxon>
        <taxon>50 kb inversion clade</taxon>
        <taxon>NPAAA clade</taxon>
        <taxon>Hologalegina</taxon>
        <taxon>IRL clade</taxon>
        <taxon>Cicereae</taxon>
        <taxon>Cicer</taxon>
    </lineage>
</organism>
<dbReference type="Gene3D" id="3.40.50.850">
    <property type="entry name" value="Isochorismatase-like"/>
    <property type="match status" value="1"/>
</dbReference>
<dbReference type="PANTHER" id="PTHR43540:SF6">
    <property type="entry name" value="ISOCHORISMATASE-LIKE DOMAIN-CONTAINING PROTEIN"/>
    <property type="match status" value="1"/>
</dbReference>
<dbReference type="InterPro" id="IPR036380">
    <property type="entry name" value="Isochorismatase-like_sf"/>
</dbReference>
<dbReference type="eggNOG" id="ENOG502QQB1">
    <property type="taxonomic scope" value="Eukaryota"/>
</dbReference>
<gene>
    <name evidence="5" type="primary">LOC101488840</name>
</gene>
<dbReference type="STRING" id="3827.A0A1S2Z1M8"/>
<reference evidence="5" key="1">
    <citation type="submission" date="2025-08" db="UniProtKB">
        <authorList>
            <consortium name="RefSeq"/>
        </authorList>
    </citation>
    <scope>IDENTIFICATION</scope>
    <source>
        <tissue evidence="5">Etiolated seedlings</tissue>
    </source>
</reference>
<keyword evidence="2" id="KW-0378">Hydrolase</keyword>
<dbReference type="CDD" id="cd00431">
    <property type="entry name" value="cysteine_hydrolases"/>
    <property type="match status" value="1"/>
</dbReference>
<evidence type="ECO:0000256" key="1">
    <source>
        <dbReference type="ARBA" id="ARBA00006336"/>
    </source>
</evidence>
<keyword evidence="4" id="KW-1185">Reference proteome</keyword>
<proteinExistence type="inferred from homology"/>
<dbReference type="OrthoDB" id="167809at2759"/>
<dbReference type="AlphaFoldDB" id="A0A1S2Z1M8"/>
<evidence type="ECO:0000259" key="3">
    <source>
        <dbReference type="Pfam" id="PF00857"/>
    </source>
</evidence>